<evidence type="ECO:0000313" key="2">
    <source>
        <dbReference type="Proteomes" id="UP001227101"/>
    </source>
</evidence>
<gene>
    <name evidence="1" type="ORF">QP939_22595</name>
</gene>
<evidence type="ECO:0000313" key="1">
    <source>
        <dbReference type="EMBL" id="WIV61186.1"/>
    </source>
</evidence>
<reference evidence="1 2" key="1">
    <citation type="submission" date="2023-06" db="EMBL/GenBank/DDBJ databases">
        <authorList>
            <person name="Oyuntsetseg B."/>
            <person name="Kim S.B."/>
        </authorList>
    </citation>
    <scope>NUCLEOTIDE SEQUENCE [LARGE SCALE GENOMIC DNA]</scope>
    <source>
        <strain evidence="1 2">2-2</strain>
    </source>
</reference>
<dbReference type="Proteomes" id="UP001227101">
    <property type="component" value="Chromosome"/>
</dbReference>
<proteinExistence type="predicted"/>
<organism evidence="1 2">
    <name type="scientific">Amycolatopsis nalaikhensis</name>
    <dbReference type="NCBI Taxonomy" id="715472"/>
    <lineage>
        <taxon>Bacteria</taxon>
        <taxon>Bacillati</taxon>
        <taxon>Actinomycetota</taxon>
        <taxon>Actinomycetes</taxon>
        <taxon>Pseudonocardiales</taxon>
        <taxon>Pseudonocardiaceae</taxon>
        <taxon>Amycolatopsis</taxon>
    </lineage>
</organism>
<accession>A0ABY8Y051</accession>
<dbReference type="Gene3D" id="3.30.70.1230">
    <property type="entry name" value="Nucleotide cyclase"/>
    <property type="match status" value="1"/>
</dbReference>
<dbReference type="EMBL" id="CP127173">
    <property type="protein sequence ID" value="WIV61186.1"/>
    <property type="molecule type" value="Genomic_DNA"/>
</dbReference>
<sequence>MASPACPHTIVTTDIVGSSGGGRARQAYLDEVHDRVLATALAPFAPVFDRRDGDSATLAFAPDVAPARVLADFALRELVLALSTVNAVANAEHQLRLRVAVDHGQTVVERPHISGAALTRAARLRDAPELRAAMTGHPGVQIGLIVSDTVFETIVRSGERGLDAGLFRQVPVAVKDFSGSGWIHLPGEREPDAASSTVPASATEVIINVGTLHARDSVFGVRHA</sequence>
<dbReference type="RefSeq" id="WP_285458807.1">
    <property type="nucleotide sequence ID" value="NZ_CP127173.1"/>
</dbReference>
<protein>
    <submittedName>
        <fullName evidence="1">Uncharacterized protein</fullName>
    </submittedName>
</protein>
<dbReference type="InterPro" id="IPR029787">
    <property type="entry name" value="Nucleotide_cyclase"/>
</dbReference>
<dbReference type="SUPFAM" id="SSF55073">
    <property type="entry name" value="Nucleotide cyclase"/>
    <property type="match status" value="1"/>
</dbReference>
<name>A0ABY8Y051_9PSEU</name>
<keyword evidence="2" id="KW-1185">Reference proteome</keyword>